<dbReference type="InterPro" id="IPR021139">
    <property type="entry name" value="NYN"/>
</dbReference>
<dbReference type="OrthoDB" id="9783963at2"/>
<dbReference type="AlphaFoldDB" id="A0A1R4FY68"/>
<proteinExistence type="predicted"/>
<dbReference type="PROSITE" id="PS51644">
    <property type="entry name" value="HTH_OST"/>
    <property type="match status" value="1"/>
</dbReference>
<dbReference type="GO" id="GO:0004540">
    <property type="term" value="F:RNA nuclease activity"/>
    <property type="evidence" value="ECO:0007669"/>
    <property type="project" value="InterPro"/>
</dbReference>
<dbReference type="Pfam" id="PF01936">
    <property type="entry name" value="NYN"/>
    <property type="match status" value="1"/>
</dbReference>
<dbReference type="EMBL" id="FUIE01000042">
    <property type="protein sequence ID" value="SJM60874.1"/>
    <property type="molecule type" value="Genomic_DNA"/>
</dbReference>
<evidence type="ECO:0000313" key="2">
    <source>
        <dbReference type="EMBL" id="SJM60874.1"/>
    </source>
</evidence>
<feature type="domain" description="HTH OST-type" evidence="1">
    <location>
        <begin position="170"/>
        <end position="245"/>
    </location>
</feature>
<protein>
    <recommendedName>
        <fullName evidence="1">HTH OST-type domain-containing protein</fullName>
    </recommendedName>
</protein>
<dbReference type="Pfam" id="PF12872">
    <property type="entry name" value="OST-HTH"/>
    <property type="match status" value="1"/>
</dbReference>
<evidence type="ECO:0000313" key="3">
    <source>
        <dbReference type="Proteomes" id="UP000195766"/>
    </source>
</evidence>
<dbReference type="InterPro" id="IPR025605">
    <property type="entry name" value="OST-HTH/LOTUS_dom"/>
</dbReference>
<dbReference type="CDD" id="cd11297">
    <property type="entry name" value="PIN_LabA-like_N_1"/>
    <property type="match status" value="1"/>
</dbReference>
<sequence length="246" mass="26628">MPTDALNATARAPRLAVLIDGENASARIAEALFTEIAALGEASARRIYGDAASPALRGWIDVLPRWAIQWQQNFQNTKGKNSGDIALVIDAMDLLHSGRFDGFCLVSSDSDFTRLAARIREQGVPVYGFGERKTPESFRQACTRFIYTENLTGRAAAEAGAGAAPPAERKPAEAVPLIATAITDMDEDGDGWVNIGGVANRLRNTYSDFDQRTYGHAKLSELVRATGRFDVEVGPGGVMRVRLKSR</sequence>
<reference evidence="2 3" key="1">
    <citation type="submission" date="2017-02" db="EMBL/GenBank/DDBJ databases">
        <authorList>
            <person name="Peterson S.W."/>
        </authorList>
    </citation>
    <scope>NUCLEOTIDE SEQUENCE [LARGE SCALE GENOMIC DNA]</scope>
    <source>
        <strain evidence="2 3">3F5N</strain>
    </source>
</reference>
<gene>
    <name evidence="2" type="ORF">FM111_07900</name>
</gene>
<accession>A0A1R4FY68</accession>
<name>A0A1R4FY68_BREDI</name>
<dbReference type="Gene3D" id="3.40.50.1010">
    <property type="entry name" value="5'-nuclease"/>
    <property type="match status" value="1"/>
</dbReference>
<evidence type="ECO:0000259" key="1">
    <source>
        <dbReference type="PROSITE" id="PS51644"/>
    </source>
</evidence>
<dbReference type="RefSeq" id="WP_087140436.1">
    <property type="nucleotide sequence ID" value="NZ_FUIE01000042.1"/>
</dbReference>
<dbReference type="Proteomes" id="UP000195766">
    <property type="component" value="Unassembled WGS sequence"/>
</dbReference>
<dbReference type="CDD" id="cd10146">
    <property type="entry name" value="LabA_like_C"/>
    <property type="match status" value="1"/>
</dbReference>
<dbReference type="PANTHER" id="PTHR35811">
    <property type="entry name" value="SLR1870 PROTEIN"/>
    <property type="match status" value="1"/>
</dbReference>
<dbReference type="Gene3D" id="3.30.420.610">
    <property type="entry name" value="LOTUS domain-like"/>
    <property type="match status" value="1"/>
</dbReference>
<dbReference type="PANTHER" id="PTHR35811:SF1">
    <property type="entry name" value="HTH OST-TYPE DOMAIN-CONTAINING PROTEIN"/>
    <property type="match status" value="1"/>
</dbReference>
<dbReference type="InterPro" id="IPR041966">
    <property type="entry name" value="LOTUS-like"/>
</dbReference>
<organism evidence="2 3">
    <name type="scientific">Brevundimonas diminuta 3F5N</name>
    <dbReference type="NCBI Taxonomy" id="1255603"/>
    <lineage>
        <taxon>Bacteria</taxon>
        <taxon>Pseudomonadati</taxon>
        <taxon>Pseudomonadota</taxon>
        <taxon>Alphaproteobacteria</taxon>
        <taxon>Caulobacterales</taxon>
        <taxon>Caulobacteraceae</taxon>
        <taxon>Brevundimonas</taxon>
    </lineage>
</organism>